<dbReference type="EMBL" id="KN847521">
    <property type="protein sequence ID" value="KIV95034.1"/>
    <property type="molecule type" value="Genomic_DNA"/>
</dbReference>
<dbReference type="PANTHER" id="PTHR15074">
    <property type="entry name" value="METHYL-CPG-BINDING PROTEIN"/>
    <property type="match status" value="1"/>
</dbReference>
<dbReference type="RefSeq" id="XP_016226608.1">
    <property type="nucleotide sequence ID" value="XM_016367090.1"/>
</dbReference>
<dbReference type="OrthoDB" id="10265068at2759"/>
<reference evidence="5 6" key="1">
    <citation type="submission" date="2015-01" db="EMBL/GenBank/DDBJ databases">
        <title>The Genome Sequence of Exophiala mesophila CBS40295.</title>
        <authorList>
            <consortium name="The Broad Institute Genomics Platform"/>
            <person name="Cuomo C."/>
            <person name="de Hoog S."/>
            <person name="Gorbushina A."/>
            <person name="Stielow B."/>
            <person name="Teixiera M."/>
            <person name="Abouelleil A."/>
            <person name="Chapman S.B."/>
            <person name="Priest M."/>
            <person name="Young S.K."/>
            <person name="Wortman J."/>
            <person name="Nusbaum C."/>
            <person name="Birren B."/>
        </authorList>
    </citation>
    <scope>NUCLEOTIDE SEQUENCE [LARGE SCALE GENOMIC DNA]</scope>
    <source>
        <strain evidence="5 6">CBS 40295</strain>
    </source>
</reference>
<sequence>MVTSLPFSTPTSPTVNDHATSPPTPPSTPRPSLIDHLGMHADNVLSLPDQHISTPPTPSRPRERTRGKALTTSKTKKRRITYVSRHFQNGDTDPNTQRQVTVADDDDDEGVQHVKHEGGLSEDHAIETPPSTPARSAIIPRSDFDIDGLSSDSSLTDVPDDIGPDPFSPQPKLPSTPSQTKTHNGTSKTKLSRQPTKSPFFPSPHKHRSNFLSTLPFPPLSHDTFGLMQERLAHDPFRLLIATIFLNKTPGERAMPVFYELMTRYPTPSDLASAETADIASMIHRLGFQNQRARKCVAMAKAWTSSPPQLGRRFRKVDYPLKGDGRDVGKDDVLEDADSRVAWEISHLPGLGPYSHDSWRMFCRDKLRGLSSGWNGENIVLSESFEPEWKRVLPLDKELRAWMTWMWMKEGWIWNKETGQKIKASDALMAEARGGGIVVEEENSPHLIMKSIGEENVDIFQQREQVEHTAGDFLPVGHDRTTTEKRG</sequence>
<feature type="compositionally biased region" description="Low complexity" evidence="3">
    <location>
        <begin position="1"/>
        <end position="14"/>
    </location>
</feature>
<dbReference type="InterPro" id="IPR003265">
    <property type="entry name" value="HhH-GPD_domain"/>
</dbReference>
<dbReference type="GO" id="GO:0006285">
    <property type="term" value="P:base-excision repair, AP site formation"/>
    <property type="evidence" value="ECO:0007669"/>
    <property type="project" value="UniProtKB-ARBA"/>
</dbReference>
<dbReference type="InterPro" id="IPR011257">
    <property type="entry name" value="DNA_glycosylase"/>
</dbReference>
<dbReference type="GO" id="GO:0003677">
    <property type="term" value="F:DNA binding"/>
    <property type="evidence" value="ECO:0007669"/>
    <property type="project" value="InterPro"/>
</dbReference>
<feature type="compositionally biased region" description="Polar residues" evidence="3">
    <location>
        <begin position="175"/>
        <end position="197"/>
    </location>
</feature>
<dbReference type="GO" id="GO:0005634">
    <property type="term" value="C:nucleus"/>
    <property type="evidence" value="ECO:0007669"/>
    <property type="project" value="UniProtKB-SubCell"/>
</dbReference>
<comment type="subcellular location">
    <subcellularLocation>
        <location evidence="1">Nucleus</location>
    </subcellularLocation>
</comment>
<gene>
    <name evidence="5" type="ORF">PV10_02741</name>
</gene>
<evidence type="ECO:0000256" key="2">
    <source>
        <dbReference type="ARBA" id="ARBA00023242"/>
    </source>
</evidence>
<dbReference type="InterPro" id="IPR045138">
    <property type="entry name" value="MeCP2/MBD4"/>
</dbReference>
<organism evidence="5 6">
    <name type="scientific">Exophiala mesophila</name>
    <name type="common">Black yeast-like fungus</name>
    <dbReference type="NCBI Taxonomy" id="212818"/>
    <lineage>
        <taxon>Eukaryota</taxon>
        <taxon>Fungi</taxon>
        <taxon>Dikarya</taxon>
        <taxon>Ascomycota</taxon>
        <taxon>Pezizomycotina</taxon>
        <taxon>Eurotiomycetes</taxon>
        <taxon>Chaetothyriomycetidae</taxon>
        <taxon>Chaetothyriales</taxon>
        <taxon>Herpotrichiellaceae</taxon>
        <taxon>Exophiala</taxon>
    </lineage>
</organism>
<keyword evidence="2" id="KW-0539">Nucleus</keyword>
<accession>A0A0D1ZM79</accession>
<feature type="compositionally biased region" description="Polar residues" evidence="3">
    <location>
        <begin position="86"/>
        <end position="100"/>
    </location>
</feature>
<evidence type="ECO:0000313" key="6">
    <source>
        <dbReference type="Proteomes" id="UP000054302"/>
    </source>
</evidence>
<dbReference type="SUPFAM" id="SSF48150">
    <property type="entry name" value="DNA-glycosylase"/>
    <property type="match status" value="1"/>
</dbReference>
<dbReference type="OMA" id="KEGWIWN"/>
<evidence type="ECO:0000256" key="1">
    <source>
        <dbReference type="ARBA" id="ARBA00004123"/>
    </source>
</evidence>
<proteinExistence type="predicted"/>
<dbReference type="HOGENOM" id="CLU_017748_1_0_1"/>
<keyword evidence="6" id="KW-1185">Reference proteome</keyword>
<dbReference type="AlphaFoldDB" id="A0A0D1ZM79"/>
<dbReference type="VEuPathDB" id="FungiDB:PV10_02741"/>
<dbReference type="GeneID" id="27320586"/>
<evidence type="ECO:0000313" key="5">
    <source>
        <dbReference type="EMBL" id="KIV95034.1"/>
    </source>
</evidence>
<dbReference type="PANTHER" id="PTHR15074:SF0">
    <property type="entry name" value="METHYL-CPG-BINDING DOMAIN PROTEIN 4-LIKE PROTEIN"/>
    <property type="match status" value="1"/>
</dbReference>
<evidence type="ECO:0000256" key="3">
    <source>
        <dbReference type="SAM" id="MobiDB-lite"/>
    </source>
</evidence>
<dbReference type="Proteomes" id="UP000054302">
    <property type="component" value="Unassembled WGS sequence"/>
</dbReference>
<name>A0A0D1ZM79_EXOME</name>
<dbReference type="GO" id="GO:0003824">
    <property type="term" value="F:catalytic activity"/>
    <property type="evidence" value="ECO:0007669"/>
    <property type="project" value="InterPro"/>
</dbReference>
<feature type="region of interest" description="Disordered" evidence="3">
    <location>
        <begin position="1"/>
        <end position="205"/>
    </location>
</feature>
<feature type="domain" description="HhH-GPD" evidence="4">
    <location>
        <begin position="241"/>
        <end position="329"/>
    </location>
</feature>
<dbReference type="Gene3D" id="1.10.340.30">
    <property type="entry name" value="Hypothetical protein, domain 2"/>
    <property type="match status" value="1"/>
</dbReference>
<dbReference type="STRING" id="212818.A0A0D1ZM79"/>
<feature type="compositionally biased region" description="Basic and acidic residues" evidence="3">
    <location>
        <begin position="110"/>
        <end position="126"/>
    </location>
</feature>
<dbReference type="Pfam" id="PF00730">
    <property type="entry name" value="HhH-GPD"/>
    <property type="match status" value="1"/>
</dbReference>
<protein>
    <recommendedName>
        <fullName evidence="4">HhH-GPD domain-containing protein</fullName>
    </recommendedName>
</protein>
<evidence type="ECO:0000259" key="4">
    <source>
        <dbReference type="Pfam" id="PF00730"/>
    </source>
</evidence>